<dbReference type="GO" id="GO:0008710">
    <property type="term" value="F:8-amino-7-oxononanoate synthase activity"/>
    <property type="evidence" value="ECO:0007669"/>
    <property type="project" value="UniProtKB-EC"/>
</dbReference>
<feature type="domain" description="Aminotransferase class I/classII large" evidence="8">
    <location>
        <begin position="44"/>
        <end position="389"/>
    </location>
</feature>
<dbReference type="PROSITE" id="PS00599">
    <property type="entry name" value="AA_TRANSFER_CLASS_2"/>
    <property type="match status" value="1"/>
</dbReference>
<dbReference type="FunFam" id="3.40.640.10:FF:000006">
    <property type="entry name" value="5-aminolevulinate synthase, mitochondrial"/>
    <property type="match status" value="1"/>
</dbReference>
<comment type="similarity">
    <text evidence="1 7">Belongs to the class-II pyridoxal-phosphate-dependent aminotransferase family.</text>
</comment>
<feature type="binding site" description="in other chain" evidence="7">
    <location>
        <begin position="209"/>
        <end position="212"/>
    </location>
    <ligand>
        <name>pyridoxal 5'-phosphate</name>
        <dbReference type="ChEBI" id="CHEBI:597326"/>
        <note>ligand shared between dimeric partners</note>
    </ligand>
</feature>
<dbReference type="InterPro" id="IPR050087">
    <property type="entry name" value="AON_synthase_class-II"/>
</dbReference>
<keyword evidence="4 7" id="KW-0663">Pyridoxal phosphate</keyword>
<dbReference type="NCBIfam" id="NF005394">
    <property type="entry name" value="PRK06939.1"/>
    <property type="match status" value="1"/>
</dbReference>
<dbReference type="InterPro" id="IPR015422">
    <property type="entry name" value="PyrdxlP-dep_Trfase_small"/>
</dbReference>
<proteinExistence type="inferred from homology"/>
<sequence length="397" mass="42656">MYGAVKDELAATLREIEDAGLTKRERELTSPQAAHVSTTGGESLNFCANNYLGLADDPRVVAAAREALDTWGFGMASVRFICGTQTQHTLLEERLSAFLGTEATILYSSCFDANGGVFEVLFGAEDAIVSDELNHASLIDGIRLSKAARYRYRNADTDDLRRRLEAAREAGARRLCVVTDGVFSMDGSYAPLERICDLADEYEAMVLVDDSHAVGFVGDGGRGTPELFGVMDRVDILTGTLGKALGGASGGYVSSHREVVDLLRQRSRPYLFSNSVAPGVVAGSLAALDLVSSSAESREALRRNASLFRDLMDDAGFELLPGSHPIVPVMFPGEDGARRATQIADHMLGHGVYVIAFSYPVVPTGRARIRVQLSAAHSEADVRRCVEAFVAGRDAVD</sequence>
<reference evidence="9 10" key="1">
    <citation type="submission" date="2020-08" db="EMBL/GenBank/DDBJ databases">
        <title>Genome sequence of Phycicoccus endophyticus JCM 31784T.</title>
        <authorList>
            <person name="Hyun D.-W."/>
            <person name="Bae J.-W."/>
        </authorList>
    </citation>
    <scope>NUCLEOTIDE SEQUENCE [LARGE SCALE GENOMIC DNA]</scope>
    <source>
        <strain evidence="9 10">JCM 31784</strain>
    </source>
</reference>
<dbReference type="GO" id="GO:0008890">
    <property type="term" value="F:glycine C-acetyltransferase activity"/>
    <property type="evidence" value="ECO:0007669"/>
    <property type="project" value="UniProtKB-UniRule"/>
</dbReference>
<protein>
    <recommendedName>
        <fullName evidence="7">2-amino-3-ketobutyrate coenzyme A ligase</fullName>
        <shortName evidence="7">AKB ligase</shortName>
        <ecNumber evidence="7">2.3.1.29</ecNumber>
    </recommendedName>
    <alternativeName>
        <fullName evidence="7">Glycine acetyltransferase</fullName>
    </alternativeName>
</protein>
<dbReference type="EC" id="2.3.1.29" evidence="7"/>
<dbReference type="GO" id="GO:0019518">
    <property type="term" value="P:L-threonine catabolic process to glycine"/>
    <property type="evidence" value="ECO:0007669"/>
    <property type="project" value="UniProtKB-UniRule"/>
</dbReference>
<evidence type="ECO:0000256" key="5">
    <source>
        <dbReference type="ARBA" id="ARBA00023315"/>
    </source>
</evidence>
<keyword evidence="5 7" id="KW-0012">Acyltransferase</keyword>
<dbReference type="RefSeq" id="WP_166102764.1">
    <property type="nucleotide sequence ID" value="NZ_BMMY01000014.1"/>
</dbReference>
<evidence type="ECO:0000256" key="7">
    <source>
        <dbReference type="HAMAP-Rule" id="MF_00985"/>
    </source>
</evidence>
<feature type="binding site" description="in other chain" evidence="7">
    <location>
        <position position="184"/>
    </location>
    <ligand>
        <name>pyridoxal 5'-phosphate</name>
        <dbReference type="ChEBI" id="CHEBI:597326"/>
        <note>ligand shared between dimeric partners</note>
    </ligand>
</feature>
<feature type="binding site" evidence="7">
    <location>
        <begin position="273"/>
        <end position="274"/>
    </location>
    <ligand>
        <name>pyridoxal 5'-phosphate</name>
        <dbReference type="ChEBI" id="CHEBI:597326"/>
        <note>ligand shared between dimeric partners</note>
    </ligand>
</feature>
<evidence type="ECO:0000256" key="3">
    <source>
        <dbReference type="ARBA" id="ARBA00022679"/>
    </source>
</evidence>
<evidence type="ECO:0000259" key="8">
    <source>
        <dbReference type="Pfam" id="PF00155"/>
    </source>
</evidence>
<dbReference type="PANTHER" id="PTHR13693">
    <property type="entry name" value="CLASS II AMINOTRANSFERASE/8-AMINO-7-OXONONANOATE SYNTHASE"/>
    <property type="match status" value="1"/>
</dbReference>
<dbReference type="CDD" id="cd06454">
    <property type="entry name" value="KBL_like"/>
    <property type="match status" value="1"/>
</dbReference>
<dbReference type="InterPro" id="IPR015421">
    <property type="entry name" value="PyrdxlP-dep_Trfase_major"/>
</dbReference>
<evidence type="ECO:0000313" key="9">
    <source>
        <dbReference type="EMBL" id="QNN48875.1"/>
    </source>
</evidence>
<organism evidence="9 10">
    <name type="scientific">Phycicoccus endophyticus</name>
    <dbReference type="NCBI Taxonomy" id="1690220"/>
    <lineage>
        <taxon>Bacteria</taxon>
        <taxon>Bacillati</taxon>
        <taxon>Actinomycetota</taxon>
        <taxon>Actinomycetes</taxon>
        <taxon>Micrococcales</taxon>
        <taxon>Intrasporangiaceae</taxon>
        <taxon>Phycicoccus</taxon>
    </lineage>
</organism>
<evidence type="ECO:0000256" key="4">
    <source>
        <dbReference type="ARBA" id="ARBA00022898"/>
    </source>
</evidence>
<dbReference type="Proteomes" id="UP000515976">
    <property type="component" value="Chromosome"/>
</dbReference>
<dbReference type="InterPro" id="IPR015424">
    <property type="entry name" value="PyrdxlP-dep_Trfase"/>
</dbReference>
<dbReference type="GO" id="GO:0030170">
    <property type="term" value="F:pyridoxal phosphate binding"/>
    <property type="evidence" value="ECO:0007669"/>
    <property type="project" value="UniProtKB-UniRule"/>
</dbReference>
<comment type="catalytic activity">
    <reaction evidence="7">
        <text>glycine + acetyl-CoA = (2S)-2-amino-3-oxobutanoate + CoA</text>
        <dbReference type="Rhea" id="RHEA:20736"/>
        <dbReference type="ChEBI" id="CHEBI:57287"/>
        <dbReference type="ChEBI" id="CHEBI:57288"/>
        <dbReference type="ChEBI" id="CHEBI:57305"/>
        <dbReference type="ChEBI" id="CHEBI:78948"/>
        <dbReference type="EC" id="2.3.1.29"/>
    </reaction>
</comment>
<dbReference type="SUPFAM" id="SSF53383">
    <property type="entry name" value="PLP-dependent transferases"/>
    <property type="match status" value="1"/>
</dbReference>
<feature type="binding site" evidence="7">
    <location>
        <position position="370"/>
    </location>
    <ligand>
        <name>substrate</name>
    </ligand>
</feature>
<comment type="catalytic activity">
    <reaction evidence="6">
        <text>6-carboxyhexanoyl-[ACP] + L-alanine + H(+) = (8S)-8-amino-7-oxononanoate + holo-[ACP] + CO2</text>
        <dbReference type="Rhea" id="RHEA:42288"/>
        <dbReference type="Rhea" id="RHEA-COMP:9685"/>
        <dbReference type="Rhea" id="RHEA-COMP:9955"/>
        <dbReference type="ChEBI" id="CHEBI:15378"/>
        <dbReference type="ChEBI" id="CHEBI:16526"/>
        <dbReference type="ChEBI" id="CHEBI:57972"/>
        <dbReference type="ChEBI" id="CHEBI:64479"/>
        <dbReference type="ChEBI" id="CHEBI:78846"/>
        <dbReference type="ChEBI" id="CHEBI:149468"/>
        <dbReference type="EC" id="2.3.1.47"/>
    </reaction>
</comment>
<feature type="binding site" description="in other chain" evidence="7">
    <location>
        <begin position="110"/>
        <end position="111"/>
    </location>
    <ligand>
        <name>pyridoxal 5'-phosphate</name>
        <dbReference type="ChEBI" id="CHEBI:597326"/>
        <note>ligand shared between dimeric partners</note>
    </ligand>
</feature>
<dbReference type="InterPro" id="IPR001917">
    <property type="entry name" value="Aminotrans_II_pyridoxalP_BS"/>
</dbReference>
<dbReference type="Pfam" id="PF00155">
    <property type="entry name" value="Aminotran_1_2"/>
    <property type="match status" value="1"/>
</dbReference>
<dbReference type="InterPro" id="IPR011282">
    <property type="entry name" value="2am3keto_CoA_ligase"/>
</dbReference>
<dbReference type="EMBL" id="CP060712">
    <property type="protein sequence ID" value="QNN48875.1"/>
    <property type="molecule type" value="Genomic_DNA"/>
</dbReference>
<name>A0A7G9QZV0_9MICO</name>
<keyword evidence="3 7" id="KW-0808">Transferase</keyword>
<dbReference type="InterPro" id="IPR004839">
    <property type="entry name" value="Aminotransferase_I/II_large"/>
</dbReference>
<feature type="modified residue" description="N6-(pyridoxal phosphate)lysine" evidence="7">
    <location>
        <position position="243"/>
    </location>
</feature>
<dbReference type="NCBIfam" id="TIGR01822">
    <property type="entry name" value="2am3keto_CoA"/>
    <property type="match status" value="1"/>
</dbReference>
<dbReference type="GO" id="GO:0005829">
    <property type="term" value="C:cytosol"/>
    <property type="evidence" value="ECO:0007669"/>
    <property type="project" value="TreeGrafter"/>
</dbReference>
<evidence type="ECO:0000256" key="1">
    <source>
        <dbReference type="ARBA" id="ARBA00008392"/>
    </source>
</evidence>
<comment type="subunit">
    <text evidence="2 7">Homodimer.</text>
</comment>
<evidence type="ECO:0000313" key="10">
    <source>
        <dbReference type="Proteomes" id="UP000515976"/>
    </source>
</evidence>
<comment type="function">
    <text evidence="7">Catalyzes the cleavage of 2-amino-3-ketobutyrate to glycine and acetyl-CoA.</text>
</comment>
<dbReference type="HAMAP" id="MF_00985">
    <property type="entry name" value="2am3keto_CoA_ligase"/>
    <property type="match status" value="1"/>
</dbReference>
<evidence type="ECO:0000256" key="2">
    <source>
        <dbReference type="ARBA" id="ARBA00011738"/>
    </source>
</evidence>
<dbReference type="Gene3D" id="3.90.1150.10">
    <property type="entry name" value="Aspartate Aminotransferase, domain 1"/>
    <property type="match status" value="1"/>
</dbReference>
<accession>A0A7G9QZV0</accession>
<evidence type="ECO:0000256" key="6">
    <source>
        <dbReference type="ARBA" id="ARBA00047715"/>
    </source>
</evidence>
<keyword evidence="10" id="KW-1185">Reference proteome</keyword>
<dbReference type="Gene3D" id="3.40.640.10">
    <property type="entry name" value="Type I PLP-dependent aspartate aminotransferase-like (Major domain)"/>
    <property type="match status" value="1"/>
</dbReference>
<dbReference type="AlphaFoldDB" id="A0A7G9QZV0"/>
<gene>
    <name evidence="7" type="primary">kbl</name>
    <name evidence="9" type="ORF">H9L10_11390</name>
</gene>
<comment type="pathway">
    <text evidence="7">Amino-acid degradation; L-threonine degradation via oxydo-reductase pathway; glycine from L-threonine: step 2/2.</text>
</comment>
<dbReference type="UniPathway" id="UPA00046">
    <property type="reaction ID" value="UER00506"/>
</dbReference>
<comment type="cofactor">
    <cofactor evidence="7">
        <name>pyridoxal 5'-phosphate</name>
        <dbReference type="ChEBI" id="CHEBI:597326"/>
    </cofactor>
    <text evidence="7">Binds 1 pyridoxal phosphate per subunit.</text>
</comment>
<dbReference type="KEGG" id="pei:H9L10_11390"/>
<feature type="binding site" evidence="7">
    <location>
        <position position="135"/>
    </location>
    <ligand>
        <name>substrate</name>
    </ligand>
</feature>
<dbReference type="PANTHER" id="PTHR13693:SF102">
    <property type="entry name" value="2-AMINO-3-KETOBUTYRATE COENZYME A LIGASE, MITOCHONDRIAL"/>
    <property type="match status" value="1"/>
</dbReference>
<feature type="binding site" description="in other chain" evidence="7">
    <location>
        <begin position="240"/>
        <end position="243"/>
    </location>
    <ligand>
        <name>pyridoxal 5'-phosphate</name>
        <dbReference type="ChEBI" id="CHEBI:597326"/>
        <note>ligand shared between dimeric partners</note>
    </ligand>
</feature>